<gene>
    <name evidence="3" type="ORF">CRD36_00005</name>
</gene>
<dbReference type="InterPro" id="IPR021795">
    <property type="entry name" value="DUF3363"/>
</dbReference>
<dbReference type="RefSeq" id="WP_099470691.1">
    <property type="nucleotide sequence ID" value="NZ_CP041025.1"/>
</dbReference>
<comment type="caution">
    <text evidence="3">The sequence shown here is derived from an EMBL/GenBank/DDBJ whole genome shotgun (WGS) entry which is preliminary data.</text>
</comment>
<dbReference type="AlphaFoldDB" id="A0A2G4YWZ4"/>
<protein>
    <submittedName>
        <fullName evidence="3">Conjugal transfer protein TraI</fullName>
    </submittedName>
</protein>
<dbReference type="EMBL" id="PDEM01000001">
    <property type="protein sequence ID" value="PHZ86763.1"/>
    <property type="molecule type" value="Genomic_DNA"/>
</dbReference>
<keyword evidence="4" id="KW-1185">Reference proteome</keyword>
<reference evidence="3 4" key="1">
    <citation type="submission" date="2017-10" db="EMBL/GenBank/DDBJ databases">
        <title>Frigbacter circumglobatus gen. nov. sp. nov., isolated from sediment cultured in situ.</title>
        <authorList>
            <person name="Zhao Z."/>
        </authorList>
    </citation>
    <scope>NUCLEOTIDE SEQUENCE [LARGE SCALE GENOMIC DNA]</scope>
    <source>
        <strain evidence="3 4">ZYL</strain>
    </source>
</reference>
<evidence type="ECO:0000256" key="1">
    <source>
        <dbReference type="SAM" id="MobiDB-lite"/>
    </source>
</evidence>
<evidence type="ECO:0000313" key="4">
    <source>
        <dbReference type="Proteomes" id="UP000229730"/>
    </source>
</evidence>
<evidence type="ECO:0000259" key="2">
    <source>
        <dbReference type="Pfam" id="PF03432"/>
    </source>
</evidence>
<dbReference type="Pfam" id="PF03432">
    <property type="entry name" value="Relaxase"/>
    <property type="match status" value="1"/>
</dbReference>
<sequence>MTNIPENPFKPKLGKPGNRGDRFSKRVLKKVRSLSHGMSRPSSDMSEGRSGYTGERIGRGHWAGRYSNSQYGKSAVPAGARQVIIKGRIIKLAGTSYSRAMSHLQYIEREGVGQDGKEAESYGKFGDDIDLKEFQNRSEGDRHQFRFIVSAEDGVEIEDHKSFTRDLMAKMEQDLQTKLDWVAVDHFDTDHPHTHLVLRGVDDKGKDLIIAKSYMSYGMRNMASDILTQELGPRTEMEILQQVRRQVDQDRLTDIDRDIINYSRAHMMHPDGGTYSANLVTARLKKLSKMGLAQYQGSNYWRLSPNMKDTLQMMGERGDIIKILHRNLYGAGKDNLKQKALIFGLDATSQNHITGELIKVGLSDELNDRRYIILDGTDGNHWYVDMGELEQISDLNQGMIISVKAAHKQASQVDHRIAAIAHQNGGIYSEGKHRDFDPKASAAYIQSHVRRLESLRRYGIGEREKGGIWRIPPDFTNCVEKLQKQFAQKAPMAMTINSAYALDQLVDGEGYGWLDRNLDEKEKTGLFSGGFGRKVRQALAQRRSWLLRQGLIQQKGARFLYPKDFAAKLAKREMTKIAVTIAKQTGKKYSPMGDKGDVSGTYVRKLNLKSGQYAILEKSKEFTLVPWRPVMERAKGQVISGMISRGNISWSIGQGVWF</sequence>
<dbReference type="Proteomes" id="UP000229730">
    <property type="component" value="Unassembled WGS sequence"/>
</dbReference>
<feature type="region of interest" description="Disordered" evidence="1">
    <location>
        <begin position="1"/>
        <end position="55"/>
    </location>
</feature>
<dbReference type="Pfam" id="PF11843">
    <property type="entry name" value="DUF3363"/>
    <property type="match status" value="1"/>
</dbReference>
<dbReference type="InParanoid" id="A0A2G4YWZ4"/>
<dbReference type="OrthoDB" id="9809969at2"/>
<proteinExistence type="predicted"/>
<accession>A0A2G4YWZ4</accession>
<dbReference type="InterPro" id="IPR005094">
    <property type="entry name" value="Endonuclease_MobA/VirD2"/>
</dbReference>
<name>A0A2G4YWZ4_9PROT</name>
<organism evidence="3 4">
    <name type="scientific">Paremcibacter congregatus</name>
    <dbReference type="NCBI Taxonomy" id="2043170"/>
    <lineage>
        <taxon>Bacteria</taxon>
        <taxon>Pseudomonadati</taxon>
        <taxon>Pseudomonadota</taxon>
        <taxon>Alphaproteobacteria</taxon>
        <taxon>Emcibacterales</taxon>
        <taxon>Emcibacteraceae</taxon>
        <taxon>Paremcibacter</taxon>
    </lineage>
</organism>
<evidence type="ECO:0000313" key="3">
    <source>
        <dbReference type="EMBL" id="PHZ86763.1"/>
    </source>
</evidence>
<feature type="domain" description="MobA/VirD2-like nuclease" evidence="2">
    <location>
        <begin position="128"/>
        <end position="212"/>
    </location>
</feature>